<dbReference type="EMBL" id="CAUYUJ010020208">
    <property type="protein sequence ID" value="CAK0896563.1"/>
    <property type="molecule type" value="Genomic_DNA"/>
</dbReference>
<dbReference type="Proteomes" id="UP001189429">
    <property type="component" value="Unassembled WGS sequence"/>
</dbReference>
<proteinExistence type="predicted"/>
<sequence>MPQLFSIAVLQRIREATRSVRALLRVMEGRGTAQAFRHTLPDASDVARRQFRGAVLVLSRFRGPTSRGTEMDDGRSLLNAQVGGKRHCVEVEMLTVRAAVEFAIGAAACQRQCLARRVRGPGRACLQRPSTCARAAFSPRQLLRSRRRLPPFRQWRSVLARL</sequence>
<accession>A0ABN9XAY9</accession>
<evidence type="ECO:0000313" key="1">
    <source>
        <dbReference type="EMBL" id="CAK0896563.1"/>
    </source>
</evidence>
<gene>
    <name evidence="1" type="ORF">PCOR1329_LOCUS75007</name>
</gene>
<protein>
    <submittedName>
        <fullName evidence="1">Uncharacterized protein</fullName>
    </submittedName>
</protein>
<organism evidence="1 2">
    <name type="scientific">Prorocentrum cordatum</name>
    <dbReference type="NCBI Taxonomy" id="2364126"/>
    <lineage>
        <taxon>Eukaryota</taxon>
        <taxon>Sar</taxon>
        <taxon>Alveolata</taxon>
        <taxon>Dinophyceae</taxon>
        <taxon>Prorocentrales</taxon>
        <taxon>Prorocentraceae</taxon>
        <taxon>Prorocentrum</taxon>
    </lineage>
</organism>
<comment type="caution">
    <text evidence="1">The sequence shown here is derived from an EMBL/GenBank/DDBJ whole genome shotgun (WGS) entry which is preliminary data.</text>
</comment>
<reference evidence="1" key="1">
    <citation type="submission" date="2023-10" db="EMBL/GenBank/DDBJ databases">
        <authorList>
            <person name="Chen Y."/>
            <person name="Shah S."/>
            <person name="Dougan E. K."/>
            <person name="Thang M."/>
            <person name="Chan C."/>
        </authorList>
    </citation>
    <scope>NUCLEOTIDE SEQUENCE [LARGE SCALE GENOMIC DNA]</scope>
</reference>
<keyword evidence="2" id="KW-1185">Reference proteome</keyword>
<name>A0ABN9XAY9_9DINO</name>
<evidence type="ECO:0000313" key="2">
    <source>
        <dbReference type="Proteomes" id="UP001189429"/>
    </source>
</evidence>